<dbReference type="OrthoDB" id="10045710at2759"/>
<dbReference type="GO" id="GO:0005737">
    <property type="term" value="C:cytoplasm"/>
    <property type="evidence" value="ECO:0007669"/>
    <property type="project" value="TreeGrafter"/>
</dbReference>
<dbReference type="GO" id="GO:0005886">
    <property type="term" value="C:plasma membrane"/>
    <property type="evidence" value="ECO:0007669"/>
    <property type="project" value="TreeGrafter"/>
</dbReference>
<reference evidence="2" key="1">
    <citation type="submission" date="2021-02" db="EMBL/GenBank/DDBJ databases">
        <title>First Annotated Genome of the Yellow-green Alga Tribonema minus.</title>
        <authorList>
            <person name="Mahan K.M."/>
        </authorList>
    </citation>
    <scope>NUCLEOTIDE SEQUENCE</scope>
    <source>
        <strain evidence="2">UTEX B ZZ1240</strain>
    </source>
</reference>
<feature type="domain" description="EH" evidence="1">
    <location>
        <begin position="251"/>
        <end position="341"/>
    </location>
</feature>
<comment type="caution">
    <text evidence="2">The sequence shown here is derived from an EMBL/GenBank/DDBJ whole genome shotgun (WGS) entry which is preliminary data.</text>
</comment>
<dbReference type="Proteomes" id="UP000664859">
    <property type="component" value="Unassembled WGS sequence"/>
</dbReference>
<dbReference type="SMART" id="SM00027">
    <property type="entry name" value="EH"/>
    <property type="match status" value="1"/>
</dbReference>
<dbReference type="Pfam" id="PF12763">
    <property type="entry name" value="EH"/>
    <property type="match status" value="1"/>
</dbReference>
<name>A0A835ZAX6_9STRA</name>
<dbReference type="AlphaFoldDB" id="A0A835ZAX6"/>
<dbReference type="PANTHER" id="PTHR11216">
    <property type="entry name" value="EH DOMAIN"/>
    <property type="match status" value="1"/>
</dbReference>
<keyword evidence="3" id="KW-1185">Reference proteome</keyword>
<dbReference type="InterPro" id="IPR000261">
    <property type="entry name" value="EH_dom"/>
</dbReference>
<proteinExistence type="predicted"/>
<dbReference type="InterPro" id="IPR011992">
    <property type="entry name" value="EF-hand-dom_pair"/>
</dbReference>
<evidence type="ECO:0000313" key="2">
    <source>
        <dbReference type="EMBL" id="KAG5190275.1"/>
    </source>
</evidence>
<organism evidence="2 3">
    <name type="scientific">Tribonema minus</name>
    <dbReference type="NCBI Taxonomy" id="303371"/>
    <lineage>
        <taxon>Eukaryota</taxon>
        <taxon>Sar</taxon>
        <taxon>Stramenopiles</taxon>
        <taxon>Ochrophyta</taxon>
        <taxon>PX clade</taxon>
        <taxon>Xanthophyceae</taxon>
        <taxon>Tribonematales</taxon>
        <taxon>Tribonemataceae</taxon>
        <taxon>Tribonema</taxon>
    </lineage>
</organism>
<accession>A0A835ZAX6</accession>
<gene>
    <name evidence="2" type="ORF">JKP88DRAFT_252324</name>
</gene>
<sequence>MQTTKAQLLALFNPSHSSRASSKAALSHPLRQCPDPRLTFKLETDHARAAAHKAQACGARESGRGAAGGRTERCCQWFSGVSARRQRARRYPLRGAQQGDRAVLRGGADGAAVLSAAMLRVRIRIRLVVLPQLEAAALYLTTLRSSCARAQDHTRQMMLWRMSKENLRGQSPQAPMATGGHSQRVCQTLDLIPLATHNAHAWRALLTRQDRKSMVVRRDDSSDGGALSADPEVVAQMRAQEAALWAMTDQHRKVYAEAFRRLDDLETGAVAPAKVVPIFNKAGFSQKQRAKVWELADLDRDGEFNLTEFSIAYHLVRCVMFEGLQLPDTLPEAFAPLAAAARRA</sequence>
<dbReference type="GO" id="GO:0006897">
    <property type="term" value="P:endocytosis"/>
    <property type="evidence" value="ECO:0007669"/>
    <property type="project" value="TreeGrafter"/>
</dbReference>
<dbReference type="Gene3D" id="1.10.238.10">
    <property type="entry name" value="EF-hand"/>
    <property type="match status" value="1"/>
</dbReference>
<evidence type="ECO:0000313" key="3">
    <source>
        <dbReference type="Proteomes" id="UP000664859"/>
    </source>
</evidence>
<evidence type="ECO:0000259" key="1">
    <source>
        <dbReference type="PROSITE" id="PS50031"/>
    </source>
</evidence>
<dbReference type="EMBL" id="JAFCMP010000036">
    <property type="protein sequence ID" value="KAG5190275.1"/>
    <property type="molecule type" value="Genomic_DNA"/>
</dbReference>
<dbReference type="CDD" id="cd00052">
    <property type="entry name" value="EH"/>
    <property type="match status" value="1"/>
</dbReference>
<protein>
    <recommendedName>
        <fullName evidence="1">EH domain-containing protein</fullName>
    </recommendedName>
</protein>
<dbReference type="PROSITE" id="PS50031">
    <property type="entry name" value="EH"/>
    <property type="match status" value="1"/>
</dbReference>
<dbReference type="SUPFAM" id="SSF47473">
    <property type="entry name" value="EF-hand"/>
    <property type="match status" value="1"/>
</dbReference>
<dbReference type="GO" id="GO:0016197">
    <property type="term" value="P:endosomal transport"/>
    <property type="evidence" value="ECO:0007669"/>
    <property type="project" value="TreeGrafter"/>
</dbReference>